<keyword evidence="2" id="KW-1185">Reference proteome</keyword>
<protein>
    <submittedName>
        <fullName evidence="1">Uncharacterized protein</fullName>
    </submittedName>
</protein>
<organism evidence="1 2">
    <name type="scientific">Azospirillum doebereinerae</name>
    <dbReference type="NCBI Taxonomy" id="92933"/>
    <lineage>
        <taxon>Bacteria</taxon>
        <taxon>Pseudomonadati</taxon>
        <taxon>Pseudomonadota</taxon>
        <taxon>Alphaproteobacteria</taxon>
        <taxon>Rhodospirillales</taxon>
        <taxon>Azospirillaceae</taxon>
        <taxon>Azospirillum</taxon>
    </lineage>
</organism>
<evidence type="ECO:0000313" key="1">
    <source>
        <dbReference type="EMBL" id="RUQ61230.1"/>
    </source>
</evidence>
<dbReference type="EMBL" id="RZIJ01000047">
    <property type="protein sequence ID" value="RUQ61230.1"/>
    <property type="molecule type" value="Genomic_DNA"/>
</dbReference>
<dbReference type="Proteomes" id="UP000280346">
    <property type="component" value="Unassembled WGS sequence"/>
</dbReference>
<proteinExistence type="predicted"/>
<accession>A0A3S0WHY4</accession>
<evidence type="ECO:0000313" key="2">
    <source>
        <dbReference type="Proteomes" id="UP000280346"/>
    </source>
</evidence>
<comment type="caution">
    <text evidence="1">The sequence shown here is derived from an EMBL/GenBank/DDBJ whole genome shotgun (WGS) entry which is preliminary data.</text>
</comment>
<gene>
    <name evidence="1" type="ORF">EJ913_29930</name>
</gene>
<sequence>MADRTLQWLPHGKDMPVGWRAAQQAASHHNAHAILIEPDPDNAVALYAAEVAATRPTAIVMGD</sequence>
<reference evidence="1 2" key="1">
    <citation type="submission" date="2018-12" db="EMBL/GenBank/DDBJ databases">
        <authorList>
            <person name="Yang Y."/>
        </authorList>
    </citation>
    <scope>NUCLEOTIDE SEQUENCE [LARGE SCALE GENOMIC DNA]</scope>
    <source>
        <strain evidence="1 2">GSF71</strain>
    </source>
</reference>
<dbReference type="RefSeq" id="WP_127004898.1">
    <property type="nucleotide sequence ID" value="NZ_JBNPXW010000033.1"/>
</dbReference>
<dbReference type="AlphaFoldDB" id="A0A3S0WHY4"/>
<name>A0A3S0WHY4_9PROT</name>